<protein>
    <recommendedName>
        <fullName evidence="3">Alcohol acetyltransferase</fullName>
    </recommendedName>
</protein>
<dbReference type="EMBL" id="HE580273">
    <property type="protein sequence ID" value="CCD25862.2"/>
    <property type="molecule type" value="Genomic_DNA"/>
</dbReference>
<keyword evidence="2" id="KW-1185">Reference proteome</keyword>
<accession>G0WDK1</accession>
<dbReference type="GeneID" id="11497258"/>
<evidence type="ECO:0000313" key="1">
    <source>
        <dbReference type="EMBL" id="CCD25862.2"/>
    </source>
</evidence>
<dbReference type="InterPro" id="IPR052058">
    <property type="entry name" value="Alcohol_O-acetyltransferase"/>
</dbReference>
<dbReference type="GO" id="GO:0008080">
    <property type="term" value="F:N-acetyltransferase activity"/>
    <property type="evidence" value="ECO:0007669"/>
    <property type="project" value="TreeGrafter"/>
</dbReference>
<dbReference type="AlphaFoldDB" id="G0WDK1"/>
<dbReference type="PANTHER" id="PTHR28037:SF2">
    <property type="entry name" value="ACR018CP"/>
    <property type="match status" value="1"/>
</dbReference>
<organism evidence="1 2">
    <name type="scientific">Naumovozyma dairenensis (strain ATCC 10597 / BCRC 20456 / CBS 421 / NBRC 0211 / NRRL Y-12639)</name>
    <name type="common">Saccharomyces dairenensis</name>
    <dbReference type="NCBI Taxonomy" id="1071378"/>
    <lineage>
        <taxon>Eukaryota</taxon>
        <taxon>Fungi</taxon>
        <taxon>Dikarya</taxon>
        <taxon>Ascomycota</taxon>
        <taxon>Saccharomycotina</taxon>
        <taxon>Saccharomycetes</taxon>
        <taxon>Saccharomycetales</taxon>
        <taxon>Saccharomycetaceae</taxon>
        <taxon>Naumovozyma</taxon>
    </lineage>
</organism>
<dbReference type="PANTHER" id="PTHR28037">
    <property type="entry name" value="ALCOHOL O-ACETYLTRANSFERASE 1-RELATED"/>
    <property type="match status" value="1"/>
</dbReference>
<dbReference type="KEGG" id="ndi:NDAI_0G00860"/>
<dbReference type="RefSeq" id="XP_003671105.2">
    <property type="nucleotide sequence ID" value="XM_003671057.2"/>
</dbReference>
<sequence>MSIRALSSFEKKVLSQTLDSKRNGISYTARYVSKVGSSSDSTLSDAATLLATKDIRLNIGIVTRVLERLIKKHIELYSTINENYEFQILTKIKPEDVISVITFDTYKDEQINCHSGAPPYLLRHIFNKEKFELNKPLWKLYIIDETMIIFHGFDMLFDIFSAANFHKLFFDELNDYFLTNTFSKSNSKPLDVVFKINVSDKNFVPNFEEFPRSIFDNPKLHLPAMTPDLFNLQTKSFFKTIYSNTIKKPIDLFNGSNSHTKNDITSQLKEYQTHNYLDMLGITSSLCGTTVFGTVSPTRYNYLKGMMKQDEICLRSFICGIVMICLKPSIKNYSGNIIFSIPINLRNYIDGAKNFGLFYKDVKIDCPLSLIDDRNFKYNGYKDSSIPDENDLEFNEKLLEYQFKQVTEFIENVILERLKIWEKFNFNDDDIKRMKFDHDEVLGQNSKIIQINDTTEIMLGENDNNNKAFTLTNPNFTRTLSGNEFMSVSFAICEETGLNVCIHYPDGYSMETFVECFQTFIEE</sequence>
<dbReference type="HOGENOM" id="CLU_520828_0_0_1"/>
<evidence type="ECO:0008006" key="3">
    <source>
        <dbReference type="Google" id="ProtNLM"/>
    </source>
</evidence>
<reference evidence="1 2" key="1">
    <citation type="journal article" date="2011" name="Proc. Natl. Acad. Sci. U.S.A.">
        <title>Evolutionary erosion of yeast sex chromosomes by mating-type switching accidents.</title>
        <authorList>
            <person name="Gordon J.L."/>
            <person name="Armisen D."/>
            <person name="Proux-Wera E."/>
            <person name="Oheigeartaigh S.S."/>
            <person name="Byrne K.P."/>
            <person name="Wolfe K.H."/>
        </authorList>
    </citation>
    <scope>NUCLEOTIDE SEQUENCE [LARGE SCALE GENOMIC DNA]</scope>
    <source>
        <strain evidence="2">ATCC 10597 / BCRC 20456 / CBS 421 / NBRC 0211 / NRRL Y-12639</strain>
    </source>
</reference>
<proteinExistence type="predicted"/>
<dbReference type="eggNOG" id="ENOG502QWRD">
    <property type="taxonomic scope" value="Eukaryota"/>
</dbReference>
<dbReference type="OMA" id="CIHYPDG"/>
<dbReference type="Proteomes" id="UP000000689">
    <property type="component" value="Chromosome 7"/>
</dbReference>
<gene>
    <name evidence="1" type="primary">NDAI0G00860</name>
    <name evidence="1" type="ordered locus">NDAI_0G00860</name>
</gene>
<name>G0WDK1_NAUDC</name>
<evidence type="ECO:0000313" key="2">
    <source>
        <dbReference type="Proteomes" id="UP000000689"/>
    </source>
</evidence>
<dbReference type="OrthoDB" id="4040999at2759"/>